<accession>A0A1N7NQA6</accession>
<protein>
    <recommendedName>
        <fullName evidence="6">Leucine-rich repeat (LRR) protein</fullName>
    </recommendedName>
</protein>
<dbReference type="Gene3D" id="3.80.10.10">
    <property type="entry name" value="Ribonuclease Inhibitor"/>
    <property type="match status" value="3"/>
</dbReference>
<dbReference type="STRING" id="529505.SAMN05421761_11155"/>
<dbReference type="OrthoDB" id="1490745at2"/>
<evidence type="ECO:0000256" key="2">
    <source>
        <dbReference type="ARBA" id="ARBA00022737"/>
    </source>
</evidence>
<dbReference type="SUPFAM" id="SSF52058">
    <property type="entry name" value="L domain-like"/>
    <property type="match status" value="2"/>
</dbReference>
<gene>
    <name evidence="4" type="ORF">SAMN05421761_11155</name>
</gene>
<dbReference type="InterPro" id="IPR032675">
    <property type="entry name" value="LRR_dom_sf"/>
</dbReference>
<evidence type="ECO:0000256" key="1">
    <source>
        <dbReference type="ARBA" id="ARBA00022614"/>
    </source>
</evidence>
<dbReference type="InterPro" id="IPR050836">
    <property type="entry name" value="SDS22/Internalin_LRR"/>
</dbReference>
<dbReference type="PROSITE" id="PS51450">
    <property type="entry name" value="LRR"/>
    <property type="match status" value="3"/>
</dbReference>
<evidence type="ECO:0000313" key="4">
    <source>
        <dbReference type="EMBL" id="SIT00462.1"/>
    </source>
</evidence>
<proteinExistence type="predicted"/>
<keyword evidence="2" id="KW-0677">Repeat</keyword>
<keyword evidence="3" id="KW-0732">Signal</keyword>
<dbReference type="AlphaFoldDB" id="A0A1N7NQA6"/>
<keyword evidence="5" id="KW-1185">Reference proteome</keyword>
<reference evidence="5" key="1">
    <citation type="submission" date="2017-01" db="EMBL/GenBank/DDBJ databases">
        <authorList>
            <person name="Varghese N."/>
            <person name="Submissions S."/>
        </authorList>
    </citation>
    <scope>NUCLEOTIDE SEQUENCE [LARGE SCALE GENOMIC DNA]</scope>
    <source>
        <strain evidence="5">DSM 46698</strain>
    </source>
</reference>
<dbReference type="PANTHER" id="PTHR46652:SF3">
    <property type="entry name" value="LEUCINE-RICH REPEAT-CONTAINING PROTEIN 9"/>
    <property type="match status" value="1"/>
</dbReference>
<feature type="chain" id="PRO_5013111598" description="Leucine-rich repeat (LRR) protein" evidence="3">
    <location>
        <begin position="24"/>
        <end position="818"/>
    </location>
</feature>
<evidence type="ECO:0008006" key="6">
    <source>
        <dbReference type="Google" id="ProtNLM"/>
    </source>
</evidence>
<evidence type="ECO:0000313" key="5">
    <source>
        <dbReference type="Proteomes" id="UP000186026"/>
    </source>
</evidence>
<dbReference type="InterPro" id="IPR001611">
    <property type="entry name" value="Leu-rich_rpt"/>
</dbReference>
<evidence type="ECO:0000256" key="3">
    <source>
        <dbReference type="SAM" id="SignalP"/>
    </source>
</evidence>
<name>A0A1N7NQA6_9BACT</name>
<dbReference type="PANTHER" id="PTHR46652">
    <property type="entry name" value="LEUCINE-RICH REPEAT AND IQ DOMAIN-CONTAINING PROTEIN 1-RELATED"/>
    <property type="match status" value="1"/>
</dbReference>
<dbReference type="RefSeq" id="WP_076502113.1">
    <property type="nucleotide sequence ID" value="NZ_FTOP01000011.1"/>
</dbReference>
<dbReference type="Proteomes" id="UP000186026">
    <property type="component" value="Unassembled WGS sequence"/>
</dbReference>
<organism evidence="4 5">
    <name type="scientific">Belliella pelovolcani</name>
    <dbReference type="NCBI Taxonomy" id="529505"/>
    <lineage>
        <taxon>Bacteria</taxon>
        <taxon>Pseudomonadati</taxon>
        <taxon>Bacteroidota</taxon>
        <taxon>Cytophagia</taxon>
        <taxon>Cytophagales</taxon>
        <taxon>Cyclobacteriaceae</taxon>
        <taxon>Belliella</taxon>
    </lineage>
</organism>
<keyword evidence="1" id="KW-0433">Leucine-rich repeat</keyword>
<dbReference type="EMBL" id="FTOP01000011">
    <property type="protein sequence ID" value="SIT00462.1"/>
    <property type="molecule type" value="Genomic_DNA"/>
</dbReference>
<feature type="signal peptide" evidence="3">
    <location>
        <begin position="1"/>
        <end position="23"/>
    </location>
</feature>
<sequence length="818" mass="93747">MTRTRLTYLFFAIFILNGFVSKAQQALGDYTKQEIKDLSQKVEDQVAFLEYFFNTVGSKDTPARDKDVIIRESYKKIFRDHLVQVEDDLLLDRKVITNKDITAYLKDIEFFFKDASFKFKVREVKPFLRDNGELSFVVSLDRTLTATGLNKEKITNTKERFIEVNVDKKSNELKIASIYTTKLSRDEELLEWWKRLSFTWENYFRKKVGLTDSDSVTIEHLYKISSIDSINLSGNQFVVDLEPIEALRELKFLDISNTQIKELNPISNVTFLSYLNIANTPTKDIQFIKYSDRLTHLNISNTEISDISELGNLKGLSILRAQNTPITSFAVLNSFSALRTLDLKGSGFNNLENIQELDQLVSLDISSNYLINFELLSSLVDLENINLQETNIVDLTPLKELKKLKVVNINQTEVSDINALDAMPSLQRIYADRTRIEEWVADEFARRNRRVLMIHHVENLQTWWDGLSQPWKEVFIKINPNLNRAEPSIEELSTLVGMDSLDLSGSGVINLGPVLKFKKINYLSFDDTEVVDLSPLADIKTLVRITGRNADVNTLQPLVNLPNVEVLDFRNNPINSISALTAVKSLKYLNVDNSNVGHQEVVLLLEQNPSLKIIFRTEDLIEWWDSMDENWQSLIKKYFNATENPNLEELHIWTSSKSLSIEKESVSNFRNLKAFINLRSLKIVDVPAMDYSALNEMLLLESLTINQAPISNLNDVAQLIKLTYLDLSNTGIEDLRPLSSLRNLSTLLISGTTIKNLRGLESLYSLEELDIASTNVRSLKPVQGLTNLNKLSCFNTRINKRGVDNFRKLNPECEVRYY</sequence>